<keyword evidence="8" id="KW-0547">Nucleotide-binding</keyword>
<dbReference type="GO" id="GO:0009379">
    <property type="term" value="C:Holliday junction helicase complex"/>
    <property type="evidence" value="ECO:0007669"/>
    <property type="project" value="InterPro"/>
</dbReference>
<dbReference type="InterPro" id="IPR012340">
    <property type="entry name" value="NA-bd_OB-fold"/>
</dbReference>
<comment type="subcellular location">
    <subcellularLocation>
        <location evidence="6">Cytoplasm</location>
    </subcellularLocation>
</comment>
<dbReference type="InterPro" id="IPR010994">
    <property type="entry name" value="RuvA_2-like"/>
</dbReference>
<protein>
    <recommendedName>
        <fullName evidence="6">Holliday junction branch migration complex subunit RuvA</fullName>
    </recommendedName>
</protein>
<dbReference type="NCBIfam" id="TIGR00084">
    <property type="entry name" value="ruvA"/>
    <property type="match status" value="1"/>
</dbReference>
<keyword evidence="8" id="KW-0347">Helicase</keyword>
<keyword evidence="1 6" id="KW-0963">Cytoplasm</keyword>
<dbReference type="Pfam" id="PF01330">
    <property type="entry name" value="RuvA_N"/>
    <property type="match status" value="1"/>
</dbReference>
<evidence type="ECO:0000259" key="7">
    <source>
        <dbReference type="SMART" id="SM00278"/>
    </source>
</evidence>
<evidence type="ECO:0000256" key="4">
    <source>
        <dbReference type="ARBA" id="ARBA00023172"/>
    </source>
</evidence>
<comment type="similarity">
    <text evidence="6">Belongs to the RuvA family.</text>
</comment>
<feature type="domain" description="Helix-hairpin-helix DNA-binding motif class 1" evidence="7">
    <location>
        <begin position="70"/>
        <end position="89"/>
    </location>
</feature>
<keyword evidence="3 6" id="KW-0238">DNA-binding</keyword>
<keyword evidence="5 6" id="KW-0234">DNA repair</keyword>
<dbReference type="CDD" id="cd14332">
    <property type="entry name" value="UBA_RuvA_C"/>
    <property type="match status" value="1"/>
</dbReference>
<dbReference type="InterPro" id="IPR000085">
    <property type="entry name" value="RuvA"/>
</dbReference>
<feature type="region of interest" description="Domain III" evidence="6">
    <location>
        <begin position="149"/>
        <end position="201"/>
    </location>
</feature>
<dbReference type="GO" id="GO:0048476">
    <property type="term" value="C:Holliday junction resolvase complex"/>
    <property type="evidence" value="ECO:0007669"/>
    <property type="project" value="UniProtKB-UniRule"/>
</dbReference>
<dbReference type="InterPro" id="IPR011114">
    <property type="entry name" value="RuvA_C"/>
</dbReference>
<gene>
    <name evidence="6" type="primary">ruvA</name>
    <name evidence="8" type="ORF">BRCON_2174</name>
</gene>
<dbReference type="GO" id="GO:0000400">
    <property type="term" value="F:four-way junction DNA binding"/>
    <property type="evidence" value="ECO:0007669"/>
    <property type="project" value="UniProtKB-UniRule"/>
</dbReference>
<keyword evidence="8" id="KW-0067">ATP-binding</keyword>
<proteinExistence type="inferred from homology"/>
<dbReference type="SUPFAM" id="SSF50249">
    <property type="entry name" value="Nucleic acid-binding proteins"/>
    <property type="match status" value="1"/>
</dbReference>
<evidence type="ECO:0000256" key="3">
    <source>
        <dbReference type="ARBA" id="ARBA00023125"/>
    </source>
</evidence>
<organism evidence="8 9">
    <name type="scientific">Sumerlaea chitinivorans</name>
    <dbReference type="NCBI Taxonomy" id="2250252"/>
    <lineage>
        <taxon>Bacteria</taxon>
        <taxon>Candidatus Sumerlaeota</taxon>
        <taxon>Candidatus Sumerlaeia</taxon>
        <taxon>Candidatus Sumerlaeales</taxon>
        <taxon>Candidatus Sumerlaeaceae</taxon>
        <taxon>Candidatus Sumerlaea</taxon>
    </lineage>
</organism>
<dbReference type="SMART" id="SM00278">
    <property type="entry name" value="HhH1"/>
    <property type="match status" value="2"/>
</dbReference>
<dbReference type="InterPro" id="IPR003583">
    <property type="entry name" value="Hlx-hairpin-Hlx_DNA-bd_motif"/>
</dbReference>
<name>A0A2Z4Y6Y9_SUMC1</name>
<comment type="function">
    <text evidence="6">The RuvA-RuvB-RuvC complex processes Holliday junction (HJ) DNA during genetic recombination and DNA repair, while the RuvA-RuvB complex plays an important role in the rescue of blocked DNA replication forks via replication fork reversal (RFR). RuvA specifically binds to HJ cruciform DNA, conferring on it an open structure. The RuvB hexamer acts as an ATP-dependent pump, pulling dsDNA into and through the RuvAB complex. HJ branch migration allows RuvC to scan DNA until it finds its consensus sequence, where it cleaves and resolves the cruciform DNA.</text>
</comment>
<dbReference type="GO" id="GO:0006310">
    <property type="term" value="P:DNA recombination"/>
    <property type="evidence" value="ECO:0007669"/>
    <property type="project" value="UniProtKB-UniRule"/>
</dbReference>
<dbReference type="GO" id="GO:0005524">
    <property type="term" value="F:ATP binding"/>
    <property type="evidence" value="ECO:0007669"/>
    <property type="project" value="InterPro"/>
</dbReference>
<dbReference type="GO" id="GO:0009378">
    <property type="term" value="F:four-way junction helicase activity"/>
    <property type="evidence" value="ECO:0007669"/>
    <property type="project" value="InterPro"/>
</dbReference>
<dbReference type="Pfam" id="PF14520">
    <property type="entry name" value="HHH_5"/>
    <property type="match status" value="1"/>
</dbReference>
<sequence length="201" mass="21779">MLRGILAENDGAHVVVDVHGIGFGADVPASTANELPAIGEEVQLFTYFYVQENIVRLYAFRTRQERDIFEIFIGVSGIGPKTALGILSAVRISDFVNAVLESDVSQLTKIPGVGKKTAERLIVELRDKVKHWGVSAAVTAPRDSSATVPRREAVLRDVSAALQALGCKAAIADRAAERAMEKLGEDAALEALVREALRHRY</sequence>
<dbReference type="AlphaFoldDB" id="A0A2Z4Y6Y9"/>
<accession>A0A2Z4Y6Y9</accession>
<dbReference type="Gene3D" id="1.10.150.20">
    <property type="entry name" value="5' to 3' exonuclease, C-terminal subdomain"/>
    <property type="match status" value="1"/>
</dbReference>
<comment type="domain">
    <text evidence="6">Has three domains with a flexible linker between the domains II and III and assumes an 'L' shape. Domain III is highly mobile and contacts RuvB.</text>
</comment>
<feature type="domain" description="Helix-hairpin-helix DNA-binding motif class 1" evidence="7">
    <location>
        <begin position="105"/>
        <end position="124"/>
    </location>
</feature>
<evidence type="ECO:0000256" key="5">
    <source>
        <dbReference type="ARBA" id="ARBA00023204"/>
    </source>
</evidence>
<dbReference type="EMBL" id="CP030759">
    <property type="protein sequence ID" value="AXA36951.1"/>
    <property type="molecule type" value="Genomic_DNA"/>
</dbReference>
<dbReference type="SUPFAM" id="SSF47781">
    <property type="entry name" value="RuvA domain 2-like"/>
    <property type="match status" value="1"/>
</dbReference>
<dbReference type="HAMAP" id="MF_00031">
    <property type="entry name" value="DNA_HJ_migration_RuvA"/>
    <property type="match status" value="1"/>
</dbReference>
<dbReference type="KEGG" id="schv:BRCON_2174"/>
<keyword evidence="8" id="KW-0378">Hydrolase</keyword>
<comment type="subunit">
    <text evidence="6">Homotetramer. Forms an RuvA(8)-RuvB(12)-Holliday junction (HJ) complex. HJ DNA is sandwiched between 2 RuvA tetramers; dsDNA enters through RuvA and exits via RuvB. An RuvB hexamer assembles on each DNA strand where it exits the tetramer. Each RuvB hexamer is contacted by two RuvA subunits (via domain III) on 2 adjacent RuvB subunits; this complex drives branch migration. In the full resolvosome a probable DNA-RuvA(4)-RuvB(12)-RuvC(2) complex forms which resolves the HJ.</text>
</comment>
<evidence type="ECO:0000256" key="6">
    <source>
        <dbReference type="HAMAP-Rule" id="MF_00031"/>
    </source>
</evidence>
<evidence type="ECO:0000313" key="9">
    <source>
        <dbReference type="Proteomes" id="UP000262583"/>
    </source>
</evidence>
<evidence type="ECO:0000256" key="2">
    <source>
        <dbReference type="ARBA" id="ARBA00022763"/>
    </source>
</evidence>
<dbReference type="InterPro" id="IPR013849">
    <property type="entry name" value="DNA_helicase_Holl-junc_RuvA_I"/>
</dbReference>
<reference evidence="8 9" key="1">
    <citation type="submission" date="2018-05" db="EMBL/GenBank/DDBJ databases">
        <title>A metagenomic window into the 2 km-deep terrestrial subsurface aquifer revealed taxonomically and functionally diverse microbial community comprising novel uncultured bacterial lineages.</title>
        <authorList>
            <person name="Kadnikov V.V."/>
            <person name="Mardanov A.V."/>
            <person name="Beletsky A.V."/>
            <person name="Banks D."/>
            <person name="Pimenov N.V."/>
            <person name="Frank Y.A."/>
            <person name="Karnachuk O.V."/>
            <person name="Ravin N.V."/>
        </authorList>
    </citation>
    <scope>NUCLEOTIDE SEQUENCE [LARGE SCALE GENOMIC DNA]</scope>
    <source>
        <strain evidence="8">BY</strain>
    </source>
</reference>
<dbReference type="Pfam" id="PF07499">
    <property type="entry name" value="RuvA_C"/>
    <property type="match status" value="1"/>
</dbReference>
<evidence type="ECO:0000313" key="8">
    <source>
        <dbReference type="EMBL" id="AXA36951.1"/>
    </source>
</evidence>
<keyword evidence="4 6" id="KW-0233">DNA recombination</keyword>
<dbReference type="GO" id="GO:0006281">
    <property type="term" value="P:DNA repair"/>
    <property type="evidence" value="ECO:0007669"/>
    <property type="project" value="UniProtKB-UniRule"/>
</dbReference>
<comment type="caution">
    <text evidence="6">Lacks conserved residue(s) required for the propagation of feature annotation.</text>
</comment>
<keyword evidence="2 6" id="KW-0227">DNA damage</keyword>
<dbReference type="GO" id="GO:0005737">
    <property type="term" value="C:cytoplasm"/>
    <property type="evidence" value="ECO:0007669"/>
    <property type="project" value="UniProtKB-SubCell"/>
</dbReference>
<dbReference type="Gene3D" id="2.40.50.140">
    <property type="entry name" value="Nucleic acid-binding proteins"/>
    <property type="match status" value="1"/>
</dbReference>
<dbReference type="Proteomes" id="UP000262583">
    <property type="component" value="Chromosome"/>
</dbReference>
<dbReference type="Gene3D" id="1.10.8.10">
    <property type="entry name" value="DNA helicase RuvA subunit, C-terminal domain"/>
    <property type="match status" value="1"/>
</dbReference>
<evidence type="ECO:0000256" key="1">
    <source>
        <dbReference type="ARBA" id="ARBA00022490"/>
    </source>
</evidence>